<accession>A0A2W4CVN5</accession>
<proteinExistence type="predicted"/>
<dbReference type="EMBL" id="PCDP01000034">
    <property type="protein sequence ID" value="PZM14365.1"/>
    <property type="molecule type" value="Genomic_DNA"/>
</dbReference>
<reference evidence="1 2" key="1">
    <citation type="journal article" date="2018" name="Sci. Rep.">
        <title>Rhizobium tumorigenes sp. nov., a novel plant tumorigenic bacterium isolated from cane gall tumors on thornless blackberry.</title>
        <authorList>
            <person name="Kuzmanovi N."/>
            <person name="Smalla K."/>
            <person name="Gronow S."/>
            <person name="PuBawska J."/>
        </authorList>
    </citation>
    <scope>NUCLEOTIDE SEQUENCE [LARGE SCALE GENOMIC DNA]</scope>
    <source>
        <strain evidence="1 2">CCBAU 85046</strain>
    </source>
</reference>
<evidence type="ECO:0000313" key="2">
    <source>
        <dbReference type="Proteomes" id="UP000248925"/>
    </source>
</evidence>
<protein>
    <submittedName>
        <fullName evidence="1">Uncharacterized protein</fullName>
    </submittedName>
</protein>
<name>A0A2W4CVN5_9HYPH</name>
<dbReference type="Proteomes" id="UP000248925">
    <property type="component" value="Unassembled WGS sequence"/>
</dbReference>
<evidence type="ECO:0000313" key="1">
    <source>
        <dbReference type="EMBL" id="PZM14365.1"/>
    </source>
</evidence>
<keyword evidence="2" id="KW-1185">Reference proteome</keyword>
<sequence length="88" mass="10729">MPRDADRMRALLGKSGVIYDPCLNRPILLDQRQQQVANPRQKRFVRPRRLANEMQERLMLGRYSRWRRHRREWFDTLAVHRSRSATGW</sequence>
<dbReference type="AlphaFoldDB" id="A0A2W4CVN5"/>
<gene>
    <name evidence="1" type="ORF">CPY51_11320</name>
</gene>
<organism evidence="1 2">
    <name type="scientific">Rhizobium tubonense</name>
    <dbReference type="NCBI Taxonomy" id="484088"/>
    <lineage>
        <taxon>Bacteria</taxon>
        <taxon>Pseudomonadati</taxon>
        <taxon>Pseudomonadota</taxon>
        <taxon>Alphaproteobacteria</taxon>
        <taxon>Hyphomicrobiales</taxon>
        <taxon>Rhizobiaceae</taxon>
        <taxon>Rhizobium/Agrobacterium group</taxon>
        <taxon>Rhizobium</taxon>
    </lineage>
</organism>
<comment type="caution">
    <text evidence="1">The sequence shown here is derived from an EMBL/GenBank/DDBJ whole genome shotgun (WGS) entry which is preliminary data.</text>
</comment>